<proteinExistence type="predicted"/>
<dbReference type="Pfam" id="PF01593">
    <property type="entry name" value="Amino_oxidase"/>
    <property type="match status" value="1"/>
</dbReference>
<dbReference type="InterPro" id="IPR036188">
    <property type="entry name" value="FAD/NAD-bd_sf"/>
</dbReference>
<dbReference type="AlphaFoldDB" id="A0A250IKI4"/>
<dbReference type="Gene3D" id="3.50.50.60">
    <property type="entry name" value="FAD/NAD(P)-binding domain"/>
    <property type="match status" value="1"/>
</dbReference>
<reference evidence="2 3" key="1">
    <citation type="submission" date="2017-06" db="EMBL/GenBank/DDBJ databases">
        <authorList>
            <person name="Kim H.J."/>
            <person name="Triplett B.A."/>
        </authorList>
    </citation>
    <scope>NUCLEOTIDE SEQUENCE [LARGE SCALE GENOMIC DNA]</scope>
    <source>
        <strain evidence="2 3">DSM 14713</strain>
    </source>
</reference>
<dbReference type="GO" id="GO:0050660">
    <property type="term" value="F:flavin adenine dinucleotide binding"/>
    <property type="evidence" value="ECO:0007669"/>
    <property type="project" value="TreeGrafter"/>
</dbReference>
<dbReference type="GO" id="GO:0008767">
    <property type="term" value="F:UDP-galactopyranose mutase activity"/>
    <property type="evidence" value="ECO:0007669"/>
    <property type="project" value="TreeGrafter"/>
</dbReference>
<dbReference type="GO" id="GO:0016491">
    <property type="term" value="F:oxidoreductase activity"/>
    <property type="evidence" value="ECO:0007669"/>
    <property type="project" value="InterPro"/>
</dbReference>
<evidence type="ECO:0000259" key="1">
    <source>
        <dbReference type="Pfam" id="PF01593"/>
    </source>
</evidence>
<dbReference type="KEGG" id="mbd:MEBOL_005211"/>
<protein>
    <recommendedName>
        <fullName evidence="1">Amine oxidase domain-containing protein</fullName>
    </recommendedName>
</protein>
<keyword evidence="3" id="KW-1185">Reference proteome</keyword>
<feature type="domain" description="Amine oxidase" evidence="1">
    <location>
        <begin position="11"/>
        <end position="435"/>
    </location>
</feature>
<dbReference type="PANTHER" id="PTHR21197:SF0">
    <property type="entry name" value="UDP-GALACTOPYRANOSE MUTASE"/>
    <property type="match status" value="1"/>
</dbReference>
<evidence type="ECO:0000313" key="2">
    <source>
        <dbReference type="EMBL" id="ATB31742.1"/>
    </source>
</evidence>
<dbReference type="RefSeq" id="WP_095980031.1">
    <property type="nucleotide sequence ID" value="NZ_CP022163.1"/>
</dbReference>
<dbReference type="InterPro" id="IPR002937">
    <property type="entry name" value="Amino_oxidase"/>
</dbReference>
<dbReference type="Proteomes" id="UP000217289">
    <property type="component" value="Chromosome"/>
</dbReference>
<accession>A0A250IKI4</accession>
<dbReference type="GO" id="GO:0005829">
    <property type="term" value="C:cytosol"/>
    <property type="evidence" value="ECO:0007669"/>
    <property type="project" value="TreeGrafter"/>
</dbReference>
<dbReference type="OrthoDB" id="9769600at2"/>
<evidence type="ECO:0000313" key="3">
    <source>
        <dbReference type="Proteomes" id="UP000217289"/>
    </source>
</evidence>
<sequence>MEPIVILGAGLAGLSAAHFLQRPWHLVEKTDRVGGLIKTEVIEGCFFDATGHWLHLRDPEIKELVNTRWLPDQLVSIQRKAAVFSREVFTRFPYQVNTHGLPPEVVAENLVGYVEAIYGEKGRALREREPRDFAEFILRYMGEGFAKNFMFPYNKKLWTVDPSELSAAWVGRFVPRPSLKEVVDGALGVGSDALGYNASFLYPREGGIESLARAMRAHLRGGELSVGVEPTAVDWKARQVSLSDGRTLGYSQLISSISLPGLVRLVGKGASGVPDEVLAAAGRLRATTVTYVCVAARGKNRQPWHWIYLPEPEFHSYRIGSPSAVYAPLAPPDTATFCVEYSHHGELSLARAEALAVEDLVRSRMVHSAEELLFARAREIPHAYVLYDEAYGAAKAEILRFLEHAGILPAGRYGQWEYSSMEDAILAGRACARRLNG</sequence>
<gene>
    <name evidence="2" type="ORF">MEBOL_005211</name>
</gene>
<dbReference type="PANTHER" id="PTHR21197">
    <property type="entry name" value="UDP-GALACTOPYRANOSE MUTASE"/>
    <property type="match status" value="1"/>
</dbReference>
<dbReference type="EMBL" id="CP022163">
    <property type="protein sequence ID" value="ATB31742.1"/>
    <property type="molecule type" value="Genomic_DNA"/>
</dbReference>
<dbReference type="SUPFAM" id="SSF51905">
    <property type="entry name" value="FAD/NAD(P)-binding domain"/>
    <property type="match status" value="1"/>
</dbReference>
<name>A0A250IKI4_9BACT</name>
<organism evidence="2 3">
    <name type="scientific">Melittangium boletus DSM 14713</name>
    <dbReference type="NCBI Taxonomy" id="1294270"/>
    <lineage>
        <taxon>Bacteria</taxon>
        <taxon>Pseudomonadati</taxon>
        <taxon>Myxococcota</taxon>
        <taxon>Myxococcia</taxon>
        <taxon>Myxococcales</taxon>
        <taxon>Cystobacterineae</taxon>
        <taxon>Archangiaceae</taxon>
        <taxon>Melittangium</taxon>
    </lineage>
</organism>